<evidence type="ECO:0008006" key="3">
    <source>
        <dbReference type="Google" id="ProtNLM"/>
    </source>
</evidence>
<dbReference type="PANTHER" id="PTHR47510:SF3">
    <property type="entry name" value="ENDO_EXONUCLEASE_PHOSPHATASE DOMAIN-CONTAINING PROTEIN"/>
    <property type="match status" value="1"/>
</dbReference>
<dbReference type="PANTHER" id="PTHR47510">
    <property type="entry name" value="REVERSE TRANSCRIPTASE DOMAIN-CONTAINING PROTEIN"/>
    <property type="match status" value="1"/>
</dbReference>
<comment type="caution">
    <text evidence="1">The sequence shown here is derived from an EMBL/GenBank/DDBJ whole genome shotgun (WGS) entry which is preliminary data.</text>
</comment>
<sequence>MCRGIKAIMDYKSSTPLTSHDATLPDVLNEFFARFDNQTNQLETQTIPLPRDDPVLLLESHQVRSTMRKIDIRKAAGPDRVPGHTLKSCADQLAGVFTNIFNLSLQQPVVPTCLKPTTIVPVPKKQVRCLNDCHPVALTRIIMKCFDRLFLLHIKASIHTDLDSHQFAYCGNRLMEDAISTALYTSLSRLERPNTYVRMLFVDFSSAFNTIVSHKTGGQT</sequence>
<dbReference type="AlphaFoldDB" id="A0AAE0V353"/>
<reference evidence="1" key="1">
    <citation type="submission" date="2023-06" db="EMBL/GenBank/DDBJ databases">
        <title>Male Hemibagrus guttatus genome.</title>
        <authorList>
            <person name="Bian C."/>
        </authorList>
    </citation>
    <scope>NUCLEOTIDE SEQUENCE</scope>
    <source>
        <strain evidence="1">Male_cb2023</strain>
        <tissue evidence="1">Muscle</tissue>
    </source>
</reference>
<evidence type="ECO:0000313" key="2">
    <source>
        <dbReference type="Proteomes" id="UP001274896"/>
    </source>
</evidence>
<protein>
    <recommendedName>
        <fullName evidence="3">Reverse transcriptase domain-containing protein</fullName>
    </recommendedName>
</protein>
<proteinExistence type="predicted"/>
<keyword evidence="2" id="KW-1185">Reference proteome</keyword>
<accession>A0AAE0V353</accession>
<organism evidence="1 2">
    <name type="scientific">Hemibagrus guttatus</name>
    <dbReference type="NCBI Taxonomy" id="175788"/>
    <lineage>
        <taxon>Eukaryota</taxon>
        <taxon>Metazoa</taxon>
        <taxon>Chordata</taxon>
        <taxon>Craniata</taxon>
        <taxon>Vertebrata</taxon>
        <taxon>Euteleostomi</taxon>
        <taxon>Actinopterygii</taxon>
        <taxon>Neopterygii</taxon>
        <taxon>Teleostei</taxon>
        <taxon>Ostariophysi</taxon>
        <taxon>Siluriformes</taxon>
        <taxon>Bagridae</taxon>
        <taxon>Hemibagrus</taxon>
    </lineage>
</organism>
<dbReference type="EMBL" id="JAUCMX010000010">
    <property type="protein sequence ID" value="KAK3532956.1"/>
    <property type="molecule type" value="Genomic_DNA"/>
</dbReference>
<gene>
    <name evidence="1" type="ORF">QTP70_005545</name>
</gene>
<dbReference type="Proteomes" id="UP001274896">
    <property type="component" value="Unassembled WGS sequence"/>
</dbReference>
<evidence type="ECO:0000313" key="1">
    <source>
        <dbReference type="EMBL" id="KAK3532956.1"/>
    </source>
</evidence>
<name>A0AAE0V353_9TELE</name>